<gene>
    <name evidence="2" type="ORF">HUV05_24105</name>
</gene>
<dbReference type="AlphaFoldDB" id="A0A7Y6PIL8"/>
<proteinExistence type="predicted"/>
<comment type="caution">
    <text evidence="2">The sequence shown here is derived from an EMBL/GenBank/DDBJ whole genome shotgun (WGS) entry which is preliminary data.</text>
</comment>
<evidence type="ECO:0000313" key="3">
    <source>
        <dbReference type="Proteomes" id="UP000524321"/>
    </source>
</evidence>
<evidence type="ECO:0000256" key="1">
    <source>
        <dbReference type="SAM" id="MobiDB-lite"/>
    </source>
</evidence>
<reference evidence="2 3" key="1">
    <citation type="submission" date="2020-04" db="EMBL/GenBank/DDBJ databases">
        <authorList>
            <person name="Pieper L."/>
        </authorList>
    </citation>
    <scope>NUCLEOTIDE SEQUENCE [LARGE SCALE GENOMIC DNA]</scope>
    <source>
        <strain evidence="2 3">B33</strain>
    </source>
</reference>
<accession>A0A7Y6PIL8</accession>
<evidence type="ECO:0000313" key="2">
    <source>
        <dbReference type="EMBL" id="NVB76523.1"/>
    </source>
</evidence>
<name>A0A7Y6PIL8_PHOVU</name>
<dbReference type="Proteomes" id="UP000524321">
    <property type="component" value="Unassembled WGS sequence"/>
</dbReference>
<protein>
    <submittedName>
        <fullName evidence="2">Molecular chaperone HtpG</fullName>
    </submittedName>
</protein>
<feature type="compositionally biased region" description="Basic and acidic residues" evidence="1">
    <location>
        <begin position="40"/>
        <end position="64"/>
    </location>
</feature>
<dbReference type="EMBL" id="JABWDJ010000565">
    <property type="protein sequence ID" value="NVB76523.1"/>
    <property type="molecule type" value="Genomic_DNA"/>
</dbReference>
<reference evidence="2 3" key="2">
    <citation type="submission" date="2020-07" db="EMBL/GenBank/DDBJ databases">
        <title>Bacterial metabolism rescues the inhibition of intestinal drug absorption by food and drug additives.</title>
        <authorList>
            <person name="Zou L."/>
            <person name="Spanogiannopoulos P."/>
            <person name="Chien H.-C."/>
            <person name="Pieper L.M."/>
            <person name="Cai W."/>
            <person name="Khuri N."/>
            <person name="Pottel J."/>
            <person name="Vora B."/>
            <person name="Ni Z."/>
            <person name="Tsakalozou E."/>
            <person name="Zhang W."/>
            <person name="Shoichet B.K."/>
            <person name="Giacomini K.M."/>
            <person name="Turnbaugh P.J."/>
        </authorList>
    </citation>
    <scope>NUCLEOTIDE SEQUENCE [LARGE SCALE GENOMIC DNA]</scope>
    <source>
        <strain evidence="2 3">B33</strain>
    </source>
</reference>
<feature type="non-terminal residue" evidence="2">
    <location>
        <position position="106"/>
    </location>
</feature>
<feature type="non-terminal residue" evidence="2">
    <location>
        <position position="1"/>
    </location>
</feature>
<feature type="region of interest" description="Disordered" evidence="1">
    <location>
        <begin position="38"/>
        <end position="64"/>
    </location>
</feature>
<organism evidence="2 3">
    <name type="scientific">Phocaeicola vulgatus</name>
    <name type="common">Bacteroides vulgatus</name>
    <dbReference type="NCBI Taxonomy" id="821"/>
    <lineage>
        <taxon>Bacteria</taxon>
        <taxon>Pseudomonadati</taxon>
        <taxon>Bacteroidota</taxon>
        <taxon>Bacteroidia</taxon>
        <taxon>Bacteroidales</taxon>
        <taxon>Bacteroidaceae</taxon>
        <taxon>Phocaeicola</taxon>
    </lineage>
</organism>
<sequence length="106" mass="12097">MPDMFNLVLNSDHKLVKEVLADEDKECAAAVAPVQAEMDEVNKQRTDLKKKQEGKKDEDIPTAEKDKVNELDKKWDELKTQKEGIFADYAAKNKVVRQLIDLALLQ</sequence>